<dbReference type="AlphaFoldDB" id="A0ABD3GPF0"/>
<keyword evidence="2" id="KW-1185">Reference proteome</keyword>
<accession>A0ABD3GPF0</accession>
<evidence type="ECO:0000313" key="1">
    <source>
        <dbReference type="EMBL" id="KAL3679039.1"/>
    </source>
</evidence>
<dbReference type="PANTHER" id="PTHR47679">
    <property type="entry name" value="PROTEIN TORNADO 1"/>
    <property type="match status" value="1"/>
</dbReference>
<dbReference type="SUPFAM" id="SSF52540">
    <property type="entry name" value="P-loop containing nucleoside triphosphate hydrolases"/>
    <property type="match status" value="1"/>
</dbReference>
<dbReference type="Gene3D" id="3.40.50.300">
    <property type="entry name" value="P-loop containing nucleotide triphosphate hydrolases"/>
    <property type="match status" value="1"/>
</dbReference>
<sequence>MSLPLSLGKDFTGTKIKRPFLTETCFFVIALSRAARIVHKSCDRSVADPFVLAEALKAVGSDTREPKWLIIDDVPGAELLSSEDWDVVFSPLLSDQSSLEAISVDCSGTMLGAVCTQIGYLLAKSSTLEILWFGTLTRSDSRDLPSSRLSDPVVKTLSEGLVQTKSLIGFGVTSRVLEREFADMLISAFTANVQSISLEWILLPAHVERLGMVLEVLLSTRFRNLKKIQIALGSDLVPGHTVDNFQAVADYFRRWQQSGLDTTKEVRVEFHLSSQYQSARVLCCWDKWVSANESSLMLKTGLKMWDTELKMWDTDREVWEVWINEIPKRFTKLKSLHISLVWRGYESVLDHDMDQLSVLCKGIQSADSVESICIDDDSSRRHKRASRHALLFQCLQHKRRLKELTLVGRWEDHEEEEIFRGLMDLLHLNIYLEEVKLEQGALKGKELLVQEALRRNREQAAYFSTLRDAKFPFEKAKAARVFLCGEGHAGKTSLRITMMKTRQKESRIVRYGRRKLGKLWSGKNSSMKRTKGVDVELLWDDNQMQVSVWDLAGQEIFRALQALLLPAVTQACVFVFVFSPFQEDQSHVKEVKEDVEGSFRLELRSWLRFVASHYPITGTFLPEVLVVITHKDKMKQYGRDLDCEWATPIVNHFRAEYGRALALYATPWYVDAWNVEEVNPFVEKLCALLSKMLSKKTPQAPSICCKLISEILDAKHASSSQMVAKPVWSIQDFCIHISRRLEALNLGSLDQNVENDRRVLLAMIQYMHDVGSIFYLPKCQLVVCDINWFTHKFLGVLIGEGHGFHSTFLYRDFSSENGVVTNGILKIILKELSGRCGKKKVTP</sequence>
<name>A0ABD3GPF0_9MARC</name>
<dbReference type="Pfam" id="PF08477">
    <property type="entry name" value="Roc"/>
    <property type="match status" value="1"/>
</dbReference>
<evidence type="ECO:0000313" key="2">
    <source>
        <dbReference type="Proteomes" id="UP001633002"/>
    </source>
</evidence>
<protein>
    <submittedName>
        <fullName evidence="1">Uncharacterized protein</fullName>
    </submittedName>
</protein>
<dbReference type="EMBL" id="JBJQOH010000007">
    <property type="protein sequence ID" value="KAL3679039.1"/>
    <property type="molecule type" value="Genomic_DNA"/>
</dbReference>
<dbReference type="PRINTS" id="PR00449">
    <property type="entry name" value="RASTRNSFRMNG"/>
</dbReference>
<organism evidence="1 2">
    <name type="scientific">Riccia sorocarpa</name>
    <dbReference type="NCBI Taxonomy" id="122646"/>
    <lineage>
        <taxon>Eukaryota</taxon>
        <taxon>Viridiplantae</taxon>
        <taxon>Streptophyta</taxon>
        <taxon>Embryophyta</taxon>
        <taxon>Marchantiophyta</taxon>
        <taxon>Marchantiopsida</taxon>
        <taxon>Marchantiidae</taxon>
        <taxon>Marchantiales</taxon>
        <taxon>Ricciaceae</taxon>
        <taxon>Riccia</taxon>
    </lineage>
</organism>
<dbReference type="InterPro" id="IPR027417">
    <property type="entry name" value="P-loop_NTPase"/>
</dbReference>
<comment type="caution">
    <text evidence="1">The sequence shown here is derived from an EMBL/GenBank/DDBJ whole genome shotgun (WGS) entry which is preliminary data.</text>
</comment>
<proteinExistence type="predicted"/>
<gene>
    <name evidence="1" type="ORF">R1sor_021995</name>
</gene>
<dbReference type="Proteomes" id="UP001633002">
    <property type="component" value="Unassembled WGS sequence"/>
</dbReference>
<dbReference type="PANTHER" id="PTHR47679:SF1">
    <property type="entry name" value="PROTEIN TORNADO 1"/>
    <property type="match status" value="1"/>
</dbReference>
<reference evidence="1 2" key="1">
    <citation type="submission" date="2024-09" db="EMBL/GenBank/DDBJ databases">
        <title>Chromosome-scale assembly of Riccia sorocarpa.</title>
        <authorList>
            <person name="Paukszto L."/>
        </authorList>
    </citation>
    <scope>NUCLEOTIDE SEQUENCE [LARGE SCALE GENOMIC DNA]</scope>
    <source>
        <strain evidence="1">LP-2024</strain>
        <tissue evidence="1">Aerial parts of the thallus</tissue>
    </source>
</reference>